<proteinExistence type="predicted"/>
<accession>A0AAV2PHW3</accession>
<organism evidence="1 2">
    <name type="scientific">Meganyctiphanes norvegica</name>
    <name type="common">Northern krill</name>
    <name type="synonym">Thysanopoda norvegica</name>
    <dbReference type="NCBI Taxonomy" id="48144"/>
    <lineage>
        <taxon>Eukaryota</taxon>
        <taxon>Metazoa</taxon>
        <taxon>Ecdysozoa</taxon>
        <taxon>Arthropoda</taxon>
        <taxon>Crustacea</taxon>
        <taxon>Multicrustacea</taxon>
        <taxon>Malacostraca</taxon>
        <taxon>Eumalacostraca</taxon>
        <taxon>Eucarida</taxon>
        <taxon>Euphausiacea</taxon>
        <taxon>Euphausiidae</taxon>
        <taxon>Meganyctiphanes</taxon>
    </lineage>
</organism>
<dbReference type="EMBL" id="CAXKWB010000102">
    <property type="protein sequence ID" value="CAL4059345.1"/>
    <property type="molecule type" value="Genomic_DNA"/>
</dbReference>
<gene>
    <name evidence="1" type="ORF">MNOR_LOCUS467</name>
</gene>
<dbReference type="Proteomes" id="UP001497623">
    <property type="component" value="Unassembled WGS sequence"/>
</dbReference>
<protein>
    <recommendedName>
        <fullName evidence="3">Vitellogenin</fullName>
    </recommendedName>
</protein>
<feature type="non-terminal residue" evidence="1">
    <location>
        <position position="1"/>
    </location>
</feature>
<comment type="caution">
    <text evidence="1">The sequence shown here is derived from an EMBL/GenBank/DDBJ whole genome shotgun (WGS) entry which is preliminary data.</text>
</comment>
<evidence type="ECO:0008006" key="3">
    <source>
        <dbReference type="Google" id="ProtNLM"/>
    </source>
</evidence>
<sequence length="312" mass="36426">QFSIYYIIPMTTVTPAKFKDAVLEDYKPFQYIERTLHFDDYTNKNDEAFTLSVMSSRDKTFLSKNIKVLWFLVSSPDNKHHFYGNVSFSISIEKLLKHFCSKLDYRLYWVETVLWPKSIDSRIMLTKNNMPNSLGSMGCPMNEIGYPIYQDDSGKFYELKNIIGTQYTQKKHEVEFLIEATEEECSWLYQNCECRPVDHSEANTRFEDGRYLLRVCHKYNTIRGETCPTPYGIKETETIMKNINIRNVLHQRSIPVCDDNNKTDLTTRQDPLENFDPHGTVVKSTIENFGFVHMGKALKAIDVPKERVINGK</sequence>
<name>A0AAV2PHW3_MEGNR</name>
<feature type="non-terminal residue" evidence="1">
    <location>
        <position position="312"/>
    </location>
</feature>
<evidence type="ECO:0000313" key="1">
    <source>
        <dbReference type="EMBL" id="CAL4059345.1"/>
    </source>
</evidence>
<keyword evidence="2" id="KW-1185">Reference proteome</keyword>
<reference evidence="1 2" key="1">
    <citation type="submission" date="2024-05" db="EMBL/GenBank/DDBJ databases">
        <authorList>
            <person name="Wallberg A."/>
        </authorList>
    </citation>
    <scope>NUCLEOTIDE SEQUENCE [LARGE SCALE GENOMIC DNA]</scope>
</reference>
<evidence type="ECO:0000313" key="2">
    <source>
        <dbReference type="Proteomes" id="UP001497623"/>
    </source>
</evidence>
<dbReference type="AlphaFoldDB" id="A0AAV2PHW3"/>